<dbReference type="PANTHER" id="PTHR34978:SF3">
    <property type="entry name" value="SLR0241 PROTEIN"/>
    <property type="match status" value="1"/>
</dbReference>
<evidence type="ECO:0000313" key="5">
    <source>
        <dbReference type="Proteomes" id="UP000252081"/>
    </source>
</evidence>
<organism evidence="4 5">
    <name type="scientific">Pedobacter miscanthi</name>
    <dbReference type="NCBI Taxonomy" id="2259170"/>
    <lineage>
        <taxon>Bacteria</taxon>
        <taxon>Pseudomonadati</taxon>
        <taxon>Bacteroidota</taxon>
        <taxon>Sphingobacteriia</taxon>
        <taxon>Sphingobacteriales</taxon>
        <taxon>Sphingobacteriaceae</taxon>
        <taxon>Pedobacter</taxon>
    </lineage>
</organism>
<proteinExistence type="predicted"/>
<evidence type="ECO:0000256" key="1">
    <source>
        <dbReference type="SAM" id="MobiDB-lite"/>
    </source>
</evidence>
<keyword evidence="2" id="KW-0812">Transmembrane</keyword>
<dbReference type="PANTHER" id="PTHR34978">
    <property type="entry name" value="POSSIBLE SENSOR-TRANSDUCER PROTEIN BLAR"/>
    <property type="match status" value="1"/>
</dbReference>
<gene>
    <name evidence="4" type="ORF">DRW42_15435</name>
</gene>
<comment type="caution">
    <text evidence="4">The sequence shown here is derived from an EMBL/GenBank/DDBJ whole genome shotgun (WGS) entry which is preliminary data.</text>
</comment>
<dbReference type="Pfam" id="PF05569">
    <property type="entry name" value="Peptidase_M56"/>
    <property type="match status" value="1"/>
</dbReference>
<feature type="compositionally biased region" description="Basic and acidic residues" evidence="1">
    <location>
        <begin position="542"/>
        <end position="553"/>
    </location>
</feature>
<dbReference type="Proteomes" id="UP000252081">
    <property type="component" value="Unassembled WGS sequence"/>
</dbReference>
<sequence length="717" mass="80040">MFYVLSVALILTGCLIFYKLLLQNETFFPLNRYVLLICLVLSFSLPFMPVPEQLSFRKANVKAALIVNEPKAAVVDVPQQKQTVKATNSTENNANNSFFKDISILKLVLWAYWLGVIVFAINFVFQLCVLLYRAYSRPVIIDGRFRIVELAGNQAPCSFANNIFINPEKYDWDTYNQIILHEKIHIQQGHSYDILIAELALVFQWFNPFGWMYRKAIEDNLEFLTDNELLASSNIEPASYQMSLVKVSAPHFPASLTTNYNQSILKKRLVMMNSKKSNVNSTWKYLFILPLFLVFIAFLNEPVAYGKNSTKVKNTGKFNLMENDGTWFATIKGDKVHIRFESDEDGKNNNSSQSFSLAELKNLPKGNEGTFSVTRDAGTMNFTGKFDNNTGMGSYKFSANEDFTSFLAKEGVSNVRAKDNLVFFMVNVKRSYVSGIKAMGYNDISKDNLIPLAALNVTPEYIKSLKAAGLTNADLSELIPLKALDVDADFIKGIKESGFTKLTAEKMITFKSQGITGEYLKNAKAADEESRAANAQTAPVKAKPDKTPRKNEREDTDEDEKLNMLITKKVMNITPDYAKSFADKGLKVTEENLVAMKSLGVTADYYTGFSALGLKVSDGNLIAMKSLGVTPDYYASFKTAGLADLTSEQIISLKSLNVAASDFSEFKKLGFKNLSVDDIISAKATGTSPVFVGSMKKKGHNYNSIEDYIKMKVLAIN</sequence>
<reference evidence="4 5" key="1">
    <citation type="submission" date="2018-07" db="EMBL/GenBank/DDBJ databases">
        <title>A draft genome of a endophytic bacteria, a new species of Pedobacter.</title>
        <authorList>
            <person name="Zhang Z.D."/>
            <person name="Chen Z.J."/>
        </authorList>
    </citation>
    <scope>NUCLEOTIDE SEQUENCE [LARGE SCALE GENOMIC DNA]</scope>
    <source>
        <strain evidence="4 5">RS10</strain>
    </source>
</reference>
<evidence type="ECO:0000259" key="3">
    <source>
        <dbReference type="Pfam" id="PF05569"/>
    </source>
</evidence>
<feature type="transmembrane region" description="Helical" evidence="2">
    <location>
        <begin position="6"/>
        <end position="21"/>
    </location>
</feature>
<dbReference type="OrthoDB" id="1522859at2"/>
<feature type="transmembrane region" description="Helical" evidence="2">
    <location>
        <begin position="33"/>
        <end position="50"/>
    </location>
</feature>
<feature type="transmembrane region" description="Helical" evidence="2">
    <location>
        <begin position="282"/>
        <end position="299"/>
    </location>
</feature>
<dbReference type="AlphaFoldDB" id="A0A366KW82"/>
<dbReference type="InterPro" id="IPR052173">
    <property type="entry name" value="Beta-lactam_resp_regulator"/>
</dbReference>
<evidence type="ECO:0000256" key="2">
    <source>
        <dbReference type="SAM" id="Phobius"/>
    </source>
</evidence>
<feature type="domain" description="Peptidase M56" evidence="3">
    <location>
        <begin position="5"/>
        <end position="271"/>
    </location>
</feature>
<dbReference type="InterPro" id="IPR008756">
    <property type="entry name" value="Peptidase_M56"/>
</dbReference>
<feature type="region of interest" description="Disordered" evidence="1">
    <location>
        <begin position="528"/>
        <end position="558"/>
    </location>
</feature>
<accession>A0A366KW82</accession>
<protein>
    <submittedName>
        <fullName evidence="4">Peptidase M56, BlaR1</fullName>
    </submittedName>
</protein>
<keyword evidence="2" id="KW-0472">Membrane</keyword>
<keyword evidence="5" id="KW-1185">Reference proteome</keyword>
<feature type="transmembrane region" description="Helical" evidence="2">
    <location>
        <begin position="110"/>
        <end position="132"/>
    </location>
</feature>
<evidence type="ECO:0000313" key="4">
    <source>
        <dbReference type="EMBL" id="RBQ05886.1"/>
    </source>
</evidence>
<keyword evidence="2" id="KW-1133">Transmembrane helix</keyword>
<dbReference type="EMBL" id="QNQU01000012">
    <property type="protein sequence ID" value="RBQ05886.1"/>
    <property type="molecule type" value="Genomic_DNA"/>
</dbReference>
<name>A0A366KW82_9SPHI</name>